<keyword evidence="1" id="KW-0732">Signal</keyword>
<feature type="signal peptide" evidence="1">
    <location>
        <begin position="1"/>
        <end position="24"/>
    </location>
</feature>
<dbReference type="AlphaFoldDB" id="A0A6B0UEJ2"/>
<organism evidence="2">
    <name type="scientific">Ixodes ricinus</name>
    <name type="common">Common tick</name>
    <name type="synonym">Acarus ricinus</name>
    <dbReference type="NCBI Taxonomy" id="34613"/>
    <lineage>
        <taxon>Eukaryota</taxon>
        <taxon>Metazoa</taxon>
        <taxon>Ecdysozoa</taxon>
        <taxon>Arthropoda</taxon>
        <taxon>Chelicerata</taxon>
        <taxon>Arachnida</taxon>
        <taxon>Acari</taxon>
        <taxon>Parasitiformes</taxon>
        <taxon>Ixodida</taxon>
        <taxon>Ixodoidea</taxon>
        <taxon>Ixodidae</taxon>
        <taxon>Ixodinae</taxon>
        <taxon>Ixodes</taxon>
    </lineage>
</organism>
<reference evidence="2" key="1">
    <citation type="submission" date="2019-12" db="EMBL/GenBank/DDBJ databases">
        <title>An insight into the sialome of adult female Ixodes ricinus ticks feeding for 6 days.</title>
        <authorList>
            <person name="Perner J."/>
            <person name="Ribeiro J.M.C."/>
        </authorList>
    </citation>
    <scope>NUCLEOTIDE SEQUENCE</scope>
    <source>
        <strain evidence="2">Semi-engorged</strain>
        <tissue evidence="2">Salivary glands</tissue>
    </source>
</reference>
<proteinExistence type="predicted"/>
<sequence length="99" mass="10979">MESTSSRVILVLAMTSFTLDVCAGTKIRQRHLRLLTRRNAKAFLHVAHSHKQCATSCFFTRRSGGDIMLPHCAGTANPAGFTTASVTKHLRCCAFVFYF</sequence>
<accession>A0A6B0UEJ2</accession>
<feature type="chain" id="PRO_5025368968" evidence="1">
    <location>
        <begin position="25"/>
        <end position="99"/>
    </location>
</feature>
<dbReference type="EMBL" id="GIFC01005814">
    <property type="protein sequence ID" value="MXU87897.1"/>
    <property type="molecule type" value="Transcribed_RNA"/>
</dbReference>
<evidence type="ECO:0000256" key="1">
    <source>
        <dbReference type="SAM" id="SignalP"/>
    </source>
</evidence>
<protein>
    <submittedName>
        <fullName evidence="2">Putative secreted protein</fullName>
    </submittedName>
</protein>
<name>A0A6B0UEJ2_IXORI</name>
<evidence type="ECO:0000313" key="2">
    <source>
        <dbReference type="EMBL" id="MXU87897.1"/>
    </source>
</evidence>